<keyword evidence="4 5" id="KW-0413">Isomerase</keyword>
<dbReference type="GO" id="GO:0003755">
    <property type="term" value="F:peptidyl-prolyl cis-trans isomerase activity"/>
    <property type="evidence" value="ECO:0007669"/>
    <property type="project" value="UniProtKB-UniRule"/>
</dbReference>
<feature type="domain" description="PPIase FKBP-type" evidence="8">
    <location>
        <begin position="68"/>
        <end position="158"/>
    </location>
</feature>
<dbReference type="Gene3D" id="3.10.50.40">
    <property type="match status" value="2"/>
</dbReference>
<dbReference type="RefSeq" id="WP_285624623.1">
    <property type="nucleotide sequence ID" value="NZ_BSTJ01000005.1"/>
</dbReference>
<dbReference type="PROSITE" id="PS51257">
    <property type="entry name" value="PROKAR_LIPOPROTEIN"/>
    <property type="match status" value="1"/>
</dbReference>
<evidence type="ECO:0000256" key="5">
    <source>
        <dbReference type="PROSITE-ProRule" id="PRU00277"/>
    </source>
</evidence>
<dbReference type="Pfam" id="PF00254">
    <property type="entry name" value="FKBP_C"/>
    <property type="match status" value="2"/>
</dbReference>
<evidence type="ECO:0000256" key="7">
    <source>
        <dbReference type="SAM" id="SignalP"/>
    </source>
</evidence>
<organism evidence="9 10">
    <name type="scientific">Actinoallomurus iriomotensis</name>
    <dbReference type="NCBI Taxonomy" id="478107"/>
    <lineage>
        <taxon>Bacteria</taxon>
        <taxon>Bacillati</taxon>
        <taxon>Actinomycetota</taxon>
        <taxon>Actinomycetes</taxon>
        <taxon>Streptosporangiales</taxon>
        <taxon>Thermomonosporaceae</taxon>
        <taxon>Actinoallomurus</taxon>
    </lineage>
</organism>
<feature type="domain" description="PPIase FKBP-type" evidence="8">
    <location>
        <begin position="214"/>
        <end position="304"/>
    </location>
</feature>
<name>A0A9W6RIH8_9ACTN</name>
<comment type="similarity">
    <text evidence="2 6">Belongs to the FKBP-type PPIase family.</text>
</comment>
<reference evidence="9" key="1">
    <citation type="submission" date="2023-03" db="EMBL/GenBank/DDBJ databases">
        <title>Actinoallomurus iriomotensis NBRC 103681.</title>
        <authorList>
            <person name="Ichikawa N."/>
            <person name="Sato H."/>
            <person name="Tonouchi N."/>
        </authorList>
    </citation>
    <scope>NUCLEOTIDE SEQUENCE</scope>
    <source>
        <strain evidence="9">NBRC 103681</strain>
    </source>
</reference>
<dbReference type="EC" id="5.2.1.8" evidence="6"/>
<dbReference type="SUPFAM" id="SSF54534">
    <property type="entry name" value="FKBP-like"/>
    <property type="match status" value="2"/>
</dbReference>
<proteinExistence type="inferred from homology"/>
<evidence type="ECO:0000256" key="2">
    <source>
        <dbReference type="ARBA" id="ARBA00006577"/>
    </source>
</evidence>
<dbReference type="PANTHER" id="PTHR43811">
    <property type="entry name" value="FKBP-TYPE PEPTIDYL-PROLYL CIS-TRANS ISOMERASE FKPA"/>
    <property type="match status" value="1"/>
</dbReference>
<evidence type="ECO:0000313" key="9">
    <source>
        <dbReference type="EMBL" id="GLY76353.1"/>
    </source>
</evidence>
<evidence type="ECO:0000256" key="3">
    <source>
        <dbReference type="ARBA" id="ARBA00023110"/>
    </source>
</evidence>
<evidence type="ECO:0000256" key="4">
    <source>
        <dbReference type="ARBA" id="ARBA00023235"/>
    </source>
</evidence>
<evidence type="ECO:0000256" key="6">
    <source>
        <dbReference type="RuleBase" id="RU003915"/>
    </source>
</evidence>
<keyword evidence="3 5" id="KW-0697">Rotamase</keyword>
<feature type="signal peptide" evidence="7">
    <location>
        <begin position="1"/>
        <end position="19"/>
    </location>
</feature>
<gene>
    <name evidence="9" type="ORF">Airi01_046200</name>
</gene>
<dbReference type="PROSITE" id="PS50059">
    <property type="entry name" value="FKBP_PPIASE"/>
    <property type="match status" value="2"/>
</dbReference>
<comment type="catalytic activity">
    <reaction evidence="1 5 6">
        <text>[protein]-peptidylproline (omega=180) = [protein]-peptidylproline (omega=0)</text>
        <dbReference type="Rhea" id="RHEA:16237"/>
        <dbReference type="Rhea" id="RHEA-COMP:10747"/>
        <dbReference type="Rhea" id="RHEA-COMP:10748"/>
        <dbReference type="ChEBI" id="CHEBI:83833"/>
        <dbReference type="ChEBI" id="CHEBI:83834"/>
        <dbReference type="EC" id="5.2.1.8"/>
    </reaction>
</comment>
<dbReference type="InterPro" id="IPR046357">
    <property type="entry name" value="PPIase_dom_sf"/>
</dbReference>
<evidence type="ECO:0000259" key="8">
    <source>
        <dbReference type="PROSITE" id="PS50059"/>
    </source>
</evidence>
<dbReference type="PANTHER" id="PTHR43811:SF19">
    <property type="entry name" value="39 KDA FK506-BINDING NUCLEAR PROTEIN"/>
    <property type="match status" value="1"/>
</dbReference>
<evidence type="ECO:0000313" key="10">
    <source>
        <dbReference type="Proteomes" id="UP001165135"/>
    </source>
</evidence>
<dbReference type="AlphaFoldDB" id="A0A9W6RIH8"/>
<dbReference type="EMBL" id="BSTJ01000005">
    <property type="protein sequence ID" value="GLY76353.1"/>
    <property type="molecule type" value="Genomic_DNA"/>
</dbReference>
<dbReference type="InterPro" id="IPR001179">
    <property type="entry name" value="PPIase_FKBP_dom"/>
</dbReference>
<comment type="caution">
    <text evidence="9">The sequence shown here is derived from an EMBL/GenBank/DDBJ whole genome shotgun (WGS) entry which is preliminary data.</text>
</comment>
<protein>
    <recommendedName>
        <fullName evidence="6">Peptidyl-prolyl cis-trans isomerase</fullName>
        <ecNumber evidence="6">5.2.1.8</ecNumber>
    </recommendedName>
</protein>
<accession>A0A9W6RIH8</accession>
<keyword evidence="7" id="KW-0732">Signal</keyword>
<sequence>MRRAAPWVVLALLASCVVACSGGGPPDGVKVAGAVGRQPAVTIPGSAPGGKLGVKTLHSGKGAKVAAGDLVAANYVGYRWNGGDHKLIASSYDSGRPAMFPYGHLVPGLNRALAGQRPGGRVVAVIPPGQGYGSQGYAALQIGGNDSLVFVLDVLAVYPNGASAHGTPEQQTEAGLPRVTTGAVPSMTIPSARPPAKLTVRTIVRGTGRPVEAKQVVVYHDLGQIWRGRKTFESSRGRGHPDSVVVGARQMIDGWDRAVVGKPVGSRVLVVVPPSAGYGAKGHSASGITRSDTLAFVIDIIAAY</sequence>
<dbReference type="Proteomes" id="UP001165135">
    <property type="component" value="Unassembled WGS sequence"/>
</dbReference>
<evidence type="ECO:0000256" key="1">
    <source>
        <dbReference type="ARBA" id="ARBA00000971"/>
    </source>
</evidence>
<feature type="chain" id="PRO_5040986161" description="Peptidyl-prolyl cis-trans isomerase" evidence="7">
    <location>
        <begin position="20"/>
        <end position="304"/>
    </location>
</feature>